<gene>
    <name evidence="1" type="ORF">SAMN05720469_14111</name>
</gene>
<sequence>MGSNSIRCGLGKDDIISEIRLSKSADIKKENVYLIVEGPDDIRFFKKFISNNLTLYESFSGKIGLEEIVTYFHDKHVIGVRDKDYQKSPISAYIFYYDYCCLEIMLAMNDDAFSSVFEEFYGEKKRFVDVRKCVIEALKPYSAVRMLNEKRGWKIPLAAVPVTKCTDSTELISKEKFFQRIRKIPNTNFDESAVERELNKVWSDEDLCMRTQGHDFLQLFAYICNRNKLKAGKDVSDECIARCLRSSFNIECLKKTLLYQSIKKFEDRKMLKIWAA</sequence>
<dbReference type="Proteomes" id="UP000184275">
    <property type="component" value="Unassembled WGS sequence"/>
</dbReference>
<keyword evidence="2" id="KW-1185">Reference proteome</keyword>
<dbReference type="AlphaFoldDB" id="A0A1M6YED5"/>
<reference evidence="2" key="1">
    <citation type="submission" date="2016-11" db="EMBL/GenBank/DDBJ databases">
        <authorList>
            <person name="Varghese N."/>
            <person name="Submissions S."/>
        </authorList>
    </citation>
    <scope>NUCLEOTIDE SEQUENCE [LARGE SCALE GENOMIC DNA]</scope>
    <source>
        <strain evidence="2">UWOS</strain>
    </source>
</reference>
<evidence type="ECO:0000313" key="1">
    <source>
        <dbReference type="EMBL" id="SHL16647.1"/>
    </source>
</evidence>
<name>A0A1M6YED5_9BACT</name>
<accession>A0A1M6YED5</accession>
<protein>
    <submittedName>
        <fullName evidence="1">Uncharacterized protein</fullName>
    </submittedName>
</protein>
<dbReference type="RefSeq" id="WP_073306053.1">
    <property type="nucleotide sequence ID" value="NZ_FRAW01000041.1"/>
</dbReference>
<evidence type="ECO:0000313" key="2">
    <source>
        <dbReference type="Proteomes" id="UP000184275"/>
    </source>
</evidence>
<organism evidence="1 2">
    <name type="scientific">Fibrobacter intestinalis</name>
    <dbReference type="NCBI Taxonomy" id="28122"/>
    <lineage>
        <taxon>Bacteria</taxon>
        <taxon>Pseudomonadati</taxon>
        <taxon>Fibrobacterota</taxon>
        <taxon>Fibrobacteria</taxon>
        <taxon>Fibrobacterales</taxon>
        <taxon>Fibrobacteraceae</taxon>
        <taxon>Fibrobacter</taxon>
    </lineage>
</organism>
<dbReference type="EMBL" id="FRAW01000041">
    <property type="protein sequence ID" value="SHL16647.1"/>
    <property type="molecule type" value="Genomic_DNA"/>
</dbReference>
<proteinExistence type="predicted"/>